<dbReference type="EMBL" id="CP042997">
    <property type="protein sequence ID" value="QEH36414.1"/>
    <property type="molecule type" value="Genomic_DNA"/>
</dbReference>
<dbReference type="PROSITE" id="PS51007">
    <property type="entry name" value="CYTC"/>
    <property type="match status" value="1"/>
</dbReference>
<dbReference type="RefSeq" id="WP_148596103.1">
    <property type="nucleotide sequence ID" value="NZ_CP042997.1"/>
</dbReference>
<dbReference type="Gene3D" id="1.10.760.10">
    <property type="entry name" value="Cytochrome c-like domain"/>
    <property type="match status" value="1"/>
</dbReference>
<dbReference type="InterPro" id="IPR009056">
    <property type="entry name" value="Cyt_c-like_dom"/>
</dbReference>
<dbReference type="InterPro" id="IPR055557">
    <property type="entry name" value="DUF7133"/>
</dbReference>
<dbReference type="PANTHER" id="PTHR33546:SF1">
    <property type="entry name" value="LARGE, MULTIFUNCTIONAL SECRETED PROTEIN"/>
    <property type="match status" value="1"/>
</dbReference>
<dbReference type="GO" id="GO:0020037">
    <property type="term" value="F:heme binding"/>
    <property type="evidence" value="ECO:0007669"/>
    <property type="project" value="InterPro"/>
</dbReference>
<dbReference type="Gene3D" id="2.120.10.30">
    <property type="entry name" value="TolB, C-terminal domain"/>
    <property type="match status" value="1"/>
</dbReference>
<protein>
    <recommendedName>
        <fullName evidence="5">Cytochrome c domain-containing protein</fullName>
    </recommendedName>
</protein>
<dbReference type="SUPFAM" id="SSF50952">
    <property type="entry name" value="Soluble quinoprotein glucose dehydrogenase"/>
    <property type="match status" value="1"/>
</dbReference>
<evidence type="ECO:0000256" key="3">
    <source>
        <dbReference type="ARBA" id="ARBA00023004"/>
    </source>
</evidence>
<evidence type="ECO:0000259" key="5">
    <source>
        <dbReference type="PROSITE" id="PS51007"/>
    </source>
</evidence>
<dbReference type="Proteomes" id="UP000324233">
    <property type="component" value="Chromosome"/>
</dbReference>
<dbReference type="InterPro" id="IPR011989">
    <property type="entry name" value="ARM-like"/>
</dbReference>
<dbReference type="GO" id="GO:0009055">
    <property type="term" value="F:electron transfer activity"/>
    <property type="evidence" value="ECO:0007669"/>
    <property type="project" value="InterPro"/>
</dbReference>
<gene>
    <name evidence="6" type="ORF">OJF2_49780</name>
</gene>
<dbReference type="InterPro" id="IPR011042">
    <property type="entry name" value="6-blade_b-propeller_TolB-like"/>
</dbReference>
<keyword evidence="2 4" id="KW-0479">Metal-binding</keyword>
<reference evidence="6 7" key="1">
    <citation type="submission" date="2019-08" db="EMBL/GenBank/DDBJ databases">
        <title>Deep-cultivation of Planctomycetes and their phenomic and genomic characterization uncovers novel biology.</title>
        <authorList>
            <person name="Wiegand S."/>
            <person name="Jogler M."/>
            <person name="Boedeker C."/>
            <person name="Pinto D."/>
            <person name="Vollmers J."/>
            <person name="Rivas-Marin E."/>
            <person name="Kohn T."/>
            <person name="Peeters S.H."/>
            <person name="Heuer A."/>
            <person name="Rast P."/>
            <person name="Oberbeckmann S."/>
            <person name="Bunk B."/>
            <person name="Jeske O."/>
            <person name="Meyerdierks A."/>
            <person name="Storesund J.E."/>
            <person name="Kallscheuer N."/>
            <person name="Luecker S."/>
            <person name="Lage O.M."/>
            <person name="Pohl T."/>
            <person name="Merkel B.J."/>
            <person name="Hornburger P."/>
            <person name="Mueller R.-W."/>
            <person name="Bruemmer F."/>
            <person name="Labrenz M."/>
            <person name="Spormann A.M."/>
            <person name="Op den Camp H."/>
            <person name="Overmann J."/>
            <person name="Amann R."/>
            <person name="Jetten M.S.M."/>
            <person name="Mascher T."/>
            <person name="Medema M.H."/>
            <person name="Devos D.P."/>
            <person name="Kaster A.-K."/>
            <person name="Ovreas L."/>
            <person name="Rohde M."/>
            <person name="Galperin M.Y."/>
            <person name="Jogler C."/>
        </authorList>
    </citation>
    <scope>NUCLEOTIDE SEQUENCE [LARGE SCALE GENOMIC DNA]</scope>
    <source>
        <strain evidence="6 7">OJF2</strain>
    </source>
</reference>
<evidence type="ECO:0000313" key="7">
    <source>
        <dbReference type="Proteomes" id="UP000324233"/>
    </source>
</evidence>
<dbReference type="GO" id="GO:0046872">
    <property type="term" value="F:metal ion binding"/>
    <property type="evidence" value="ECO:0007669"/>
    <property type="project" value="UniProtKB-KW"/>
</dbReference>
<dbReference type="Gene3D" id="1.25.10.10">
    <property type="entry name" value="Leucine-rich Repeat Variant"/>
    <property type="match status" value="1"/>
</dbReference>
<dbReference type="SUPFAM" id="SSF46626">
    <property type="entry name" value="Cytochrome c"/>
    <property type="match status" value="1"/>
</dbReference>
<evidence type="ECO:0000256" key="4">
    <source>
        <dbReference type="PROSITE-ProRule" id="PRU00433"/>
    </source>
</evidence>
<keyword evidence="7" id="KW-1185">Reference proteome</keyword>
<dbReference type="Pfam" id="PF23500">
    <property type="entry name" value="DUF7133"/>
    <property type="match status" value="1"/>
</dbReference>
<dbReference type="OrthoDB" id="223239at2"/>
<name>A0A5B9W853_9BACT</name>
<dbReference type="KEGG" id="agv:OJF2_49780"/>
<feature type="domain" description="Cytochrome c" evidence="5">
    <location>
        <begin position="1141"/>
        <end position="1276"/>
    </location>
</feature>
<keyword evidence="1 4" id="KW-0349">Heme</keyword>
<dbReference type="Gene3D" id="2.60.120.260">
    <property type="entry name" value="Galactose-binding domain-like"/>
    <property type="match status" value="1"/>
</dbReference>
<sequence>MPQLRQRATAEPRELDRRARRRPRCAAAALGLCLIAGLLPRPVLAQREASAPHWIWHGKAAAGRGYPAGPIYLRKALSVKEPSTLAVDVTADNEFQLFLDGKLVAEGNDWSTVQSVEAKLSTGSHILAVKATNEDEGAAGFLVRGGVLPLGQGVPVQSNSSWKTTDKVPDGEAWKALDFDDKGWSGAADLGALGIPPWGEPARLGSASERFHVPDGFTIETVAQPLVTGSVVAFTFDPDGRPCVSIEMGPIARLHDDDRDGRYERRVEITPGMKNCQGLSFIGDALYAVGQGPKGTGLYRLTDADRDGVFETAELLRDTAGGMGEHGPHAVALGPDGRLYYNNGNHAHLKPPVDAASPVNVAYEGELLPHYDDPRGHAAGIMAPGGEIYRSDDMGKSWKRVVAGFRNQYDFAFNAAGEIFTFDSDMEWDVGLPWYRPVRVCHCPIGAEFGWRNGSGKWPAYYNDSLPAILDVGRGSPTGVTFYQAGLFPAEYRDRFLICDWSQGRILAVKPDRDGGGYKGSATELVTGQPLNCTDIEVGPDGAVYFTTGGRATQGGLFRVGIKGEAPGPRPAATAWEESIAIDSPLSSFSRRKVEELRARDPLAWNAGLREVLMDASGRRAAGERVRAMDLLFSGGRFPEFHVLAVLARDPMPEVRARAVSLTDRFPGDGVARDVAMVARRDADPFVRRHACETLMQRRAAEIPVRELIPLLSDADRWVRFAARTAIEHGDVLGNREALLGVSEPRAAVEAMLAIVRATKLDRGAQEDLLRREVAILKANPAPDVQLDAIRLVGLTYLLGPGKADLPGSDELASWLLSKYAPGADSPSNREAGRLLAFLDEPRAVPMILANQAAVADHASQILDAYCLRAIRRGWTSDAKRQLWAWYETASRWEGGYSFLGYLDGMIQELVNRLDSAERRELLASGDRFPFPTRVLIRELELDREPGQLEELVALDGKLRLRETPGTRGQADDLRALILEKLGRSKLPAARAVLRDAYRGEPARRDAIVRALAGHPTAADLPILASALASTDDNTTNLAMNALRKIKEVPEGPEALANLIGLARRGGASRRAIDELASRWTGITPPPASTTTEAALAAWEEAYRKKFPAGPRPGGEAADAKSYDLGHLVSHVLEAPVMQSASPERGRQVILKSRCLDCHKLGDQGAGLGPDLTTVSSRFRPSEILESIVLPSKVVSDQYKTLAVATEDGKVYNGMPVASDGANLVLLLSDGAKVTIPKSEIEDQKASPKSVMPEGLLNPLSYQDIADMLALFKSMPAPATPEASKGK</sequence>
<accession>A0A5B9W853</accession>
<dbReference type="InterPro" id="IPR016024">
    <property type="entry name" value="ARM-type_fold"/>
</dbReference>
<dbReference type="NCBIfam" id="TIGR02603">
    <property type="entry name" value="CxxCH_TIGR02603"/>
    <property type="match status" value="1"/>
</dbReference>
<evidence type="ECO:0000313" key="6">
    <source>
        <dbReference type="EMBL" id="QEH36414.1"/>
    </source>
</evidence>
<dbReference type="InterPro" id="IPR013427">
    <property type="entry name" value="Haem-bd_dom_put"/>
</dbReference>
<dbReference type="SUPFAM" id="SSF48371">
    <property type="entry name" value="ARM repeat"/>
    <property type="match status" value="1"/>
</dbReference>
<evidence type="ECO:0000256" key="2">
    <source>
        <dbReference type="ARBA" id="ARBA00022723"/>
    </source>
</evidence>
<dbReference type="PANTHER" id="PTHR33546">
    <property type="entry name" value="LARGE, MULTIFUNCTIONAL SECRETED PROTEIN-RELATED"/>
    <property type="match status" value="1"/>
</dbReference>
<evidence type="ECO:0000256" key="1">
    <source>
        <dbReference type="ARBA" id="ARBA00022617"/>
    </source>
</evidence>
<proteinExistence type="predicted"/>
<dbReference type="InterPro" id="IPR011041">
    <property type="entry name" value="Quinoprot_gluc/sorb_DH_b-prop"/>
</dbReference>
<organism evidence="6 7">
    <name type="scientific">Aquisphaera giovannonii</name>
    <dbReference type="NCBI Taxonomy" id="406548"/>
    <lineage>
        <taxon>Bacteria</taxon>
        <taxon>Pseudomonadati</taxon>
        <taxon>Planctomycetota</taxon>
        <taxon>Planctomycetia</taxon>
        <taxon>Isosphaerales</taxon>
        <taxon>Isosphaeraceae</taxon>
        <taxon>Aquisphaera</taxon>
    </lineage>
</organism>
<dbReference type="InterPro" id="IPR036909">
    <property type="entry name" value="Cyt_c-like_dom_sf"/>
</dbReference>
<keyword evidence="3 4" id="KW-0408">Iron</keyword>